<feature type="domain" description="Sm" evidence="1">
    <location>
        <begin position="6"/>
        <end position="61"/>
    </location>
</feature>
<gene>
    <name evidence="2" type="ORF">M153_1850004304</name>
</gene>
<dbReference type="InterPro" id="IPR010920">
    <property type="entry name" value="LSM_dom_sf"/>
</dbReference>
<dbReference type="VEuPathDB" id="MicrosporidiaDB:M153_1850004304"/>
<protein>
    <recommendedName>
        <fullName evidence="1">Sm domain-containing protein</fullName>
    </recommendedName>
</protein>
<dbReference type="Gene3D" id="2.30.30.100">
    <property type="match status" value="1"/>
</dbReference>
<dbReference type="EMBL" id="LGUB01000047">
    <property type="protein sequence ID" value="KRH94639.1"/>
    <property type="molecule type" value="Genomic_DNA"/>
</dbReference>
<dbReference type="SMART" id="SM00651">
    <property type="entry name" value="Sm"/>
    <property type="match status" value="1"/>
</dbReference>
<reference evidence="2 3" key="1">
    <citation type="submission" date="2015-07" db="EMBL/GenBank/DDBJ databases">
        <title>The genome of Pseudoloma neurophilia, a relevant intracellular parasite of the zebrafish.</title>
        <authorList>
            <person name="Ndikumana S."/>
            <person name="Pelin A."/>
            <person name="Sanders J."/>
            <person name="Corradi N."/>
        </authorList>
    </citation>
    <scope>NUCLEOTIDE SEQUENCE [LARGE SCALE GENOMIC DNA]</scope>
    <source>
        <strain evidence="2 3">MK1</strain>
    </source>
</reference>
<evidence type="ECO:0000259" key="1">
    <source>
        <dbReference type="SMART" id="SM00651"/>
    </source>
</evidence>
<dbReference type="InterPro" id="IPR001163">
    <property type="entry name" value="Sm_dom_euk/arc"/>
</dbReference>
<organism evidence="2 3">
    <name type="scientific">Pseudoloma neurophilia</name>
    <dbReference type="NCBI Taxonomy" id="146866"/>
    <lineage>
        <taxon>Eukaryota</taxon>
        <taxon>Fungi</taxon>
        <taxon>Fungi incertae sedis</taxon>
        <taxon>Microsporidia</taxon>
        <taxon>Pseudoloma</taxon>
    </lineage>
</organism>
<accession>A0A0R0M5F0</accession>
<keyword evidence="3" id="KW-1185">Reference proteome</keyword>
<dbReference type="OrthoDB" id="2020720at2759"/>
<comment type="caution">
    <text evidence="2">The sequence shown here is derived from an EMBL/GenBank/DDBJ whole genome shotgun (WGS) entry which is preliminary data.</text>
</comment>
<name>A0A0R0M5F0_9MICR</name>
<evidence type="ECO:0000313" key="2">
    <source>
        <dbReference type="EMBL" id="KRH94639.1"/>
    </source>
</evidence>
<dbReference type="AlphaFoldDB" id="A0A0R0M5F0"/>
<dbReference type="GO" id="GO:0032991">
    <property type="term" value="C:protein-containing complex"/>
    <property type="evidence" value="ECO:0007669"/>
    <property type="project" value="UniProtKB-ARBA"/>
</dbReference>
<proteinExistence type="predicted"/>
<dbReference type="SUPFAM" id="SSF50182">
    <property type="entry name" value="Sm-like ribonucleoproteins"/>
    <property type="match status" value="1"/>
</dbReference>
<dbReference type="Pfam" id="PF01423">
    <property type="entry name" value="LSM"/>
    <property type="match status" value="1"/>
</dbReference>
<dbReference type="Proteomes" id="UP000051530">
    <property type="component" value="Unassembled WGS sequence"/>
</dbReference>
<sequence>MRDPLLLLKSFLSEKVTVFTRDSETPFLIGNLLAFDEHFNLILYEKEIIMIKGEMIVYVGQE</sequence>
<evidence type="ECO:0000313" key="3">
    <source>
        <dbReference type="Proteomes" id="UP000051530"/>
    </source>
</evidence>